<protein>
    <submittedName>
        <fullName evidence="6">LysR family transcriptional regulator</fullName>
    </submittedName>
</protein>
<evidence type="ECO:0000256" key="2">
    <source>
        <dbReference type="ARBA" id="ARBA00023015"/>
    </source>
</evidence>
<dbReference type="Gene3D" id="3.40.190.290">
    <property type="match status" value="1"/>
</dbReference>
<keyword evidence="7" id="KW-1185">Reference proteome</keyword>
<reference evidence="6" key="1">
    <citation type="submission" date="2022-10" db="EMBL/GenBank/DDBJ databases">
        <title>Hoeflea sp. G2-23, isolated from marine algae.</title>
        <authorList>
            <person name="Kristyanto S."/>
            <person name="Kim J.M."/>
            <person name="Jeon C.O."/>
        </authorList>
    </citation>
    <scope>NUCLEOTIDE SEQUENCE</scope>
    <source>
        <strain evidence="6">G2-23</strain>
    </source>
</reference>
<evidence type="ECO:0000313" key="6">
    <source>
        <dbReference type="EMBL" id="MCY0147558.1"/>
    </source>
</evidence>
<evidence type="ECO:0000256" key="4">
    <source>
        <dbReference type="ARBA" id="ARBA00023163"/>
    </source>
</evidence>
<keyword evidence="2" id="KW-0805">Transcription regulation</keyword>
<dbReference type="RefSeq" id="WP_267653160.1">
    <property type="nucleotide sequence ID" value="NZ_JAOVZR010000001.1"/>
</dbReference>
<gene>
    <name evidence="6" type="ORF">OEG84_07480</name>
</gene>
<proteinExistence type="inferred from homology"/>
<comment type="caution">
    <text evidence="6">The sequence shown here is derived from an EMBL/GenBank/DDBJ whole genome shotgun (WGS) entry which is preliminary data.</text>
</comment>
<dbReference type="EMBL" id="JAOVZR010000001">
    <property type="protein sequence ID" value="MCY0147558.1"/>
    <property type="molecule type" value="Genomic_DNA"/>
</dbReference>
<sequence length="287" mass="31525">MRTFAAVAAQHSFTSGARRLGISTKLASKQVRQLEEQLGAQLLNRTTRSVSLTETGRAYFERCVPLLDQFDELEGLVQERQSELAGPIRLTAPTGFGSLELVNAIRPFQLAHPKVSLDMHLSDQHVAIVEEGIDIAVRFGALKDSSLVARKLMDMRMVVVAAPDYLARHGRPSDAYGLATHNCLIQKTSATPQDWLFRIGGKQVLVHVDGSFHANSPRALTHMAIGGLGIARCPHYAVAPFIASGELELLFPELEVTTMALYAVYPPGRHLTARIRALIDHLAETFR</sequence>
<comment type="similarity">
    <text evidence="1">Belongs to the LysR transcriptional regulatory family.</text>
</comment>
<dbReference type="InterPro" id="IPR036390">
    <property type="entry name" value="WH_DNA-bd_sf"/>
</dbReference>
<dbReference type="InterPro" id="IPR036388">
    <property type="entry name" value="WH-like_DNA-bd_sf"/>
</dbReference>
<dbReference type="InterPro" id="IPR000847">
    <property type="entry name" value="LysR_HTH_N"/>
</dbReference>
<dbReference type="Pfam" id="PF00126">
    <property type="entry name" value="HTH_1"/>
    <property type="match status" value="1"/>
</dbReference>
<evidence type="ECO:0000313" key="7">
    <source>
        <dbReference type="Proteomes" id="UP001073227"/>
    </source>
</evidence>
<dbReference type="InterPro" id="IPR005119">
    <property type="entry name" value="LysR_subst-bd"/>
</dbReference>
<keyword evidence="3" id="KW-0238">DNA-binding</keyword>
<dbReference type="SUPFAM" id="SSF53850">
    <property type="entry name" value="Periplasmic binding protein-like II"/>
    <property type="match status" value="1"/>
</dbReference>
<dbReference type="Pfam" id="PF03466">
    <property type="entry name" value="LysR_substrate"/>
    <property type="match status" value="1"/>
</dbReference>
<dbReference type="Gene3D" id="1.10.10.10">
    <property type="entry name" value="Winged helix-like DNA-binding domain superfamily/Winged helix DNA-binding domain"/>
    <property type="match status" value="1"/>
</dbReference>
<dbReference type="PANTHER" id="PTHR30537">
    <property type="entry name" value="HTH-TYPE TRANSCRIPTIONAL REGULATOR"/>
    <property type="match status" value="1"/>
</dbReference>
<dbReference type="CDD" id="cd08422">
    <property type="entry name" value="PBP2_CrgA_like"/>
    <property type="match status" value="1"/>
</dbReference>
<name>A0ABT3Z7D8_9HYPH</name>
<keyword evidence="4" id="KW-0804">Transcription</keyword>
<evidence type="ECO:0000256" key="1">
    <source>
        <dbReference type="ARBA" id="ARBA00009437"/>
    </source>
</evidence>
<dbReference type="PROSITE" id="PS50931">
    <property type="entry name" value="HTH_LYSR"/>
    <property type="match status" value="1"/>
</dbReference>
<dbReference type="InterPro" id="IPR058163">
    <property type="entry name" value="LysR-type_TF_proteobact-type"/>
</dbReference>
<dbReference type="PANTHER" id="PTHR30537:SF5">
    <property type="entry name" value="HTH-TYPE TRANSCRIPTIONAL ACTIVATOR TTDR-RELATED"/>
    <property type="match status" value="1"/>
</dbReference>
<evidence type="ECO:0000256" key="3">
    <source>
        <dbReference type="ARBA" id="ARBA00023125"/>
    </source>
</evidence>
<feature type="domain" description="HTH lysR-type" evidence="5">
    <location>
        <begin position="1"/>
        <end position="53"/>
    </location>
</feature>
<accession>A0ABT3Z7D8</accession>
<organism evidence="6 7">
    <name type="scientific">Hoeflea algicola</name>
    <dbReference type="NCBI Taxonomy" id="2983763"/>
    <lineage>
        <taxon>Bacteria</taxon>
        <taxon>Pseudomonadati</taxon>
        <taxon>Pseudomonadota</taxon>
        <taxon>Alphaproteobacteria</taxon>
        <taxon>Hyphomicrobiales</taxon>
        <taxon>Rhizobiaceae</taxon>
        <taxon>Hoeflea</taxon>
    </lineage>
</organism>
<dbReference type="Proteomes" id="UP001073227">
    <property type="component" value="Unassembled WGS sequence"/>
</dbReference>
<evidence type="ECO:0000259" key="5">
    <source>
        <dbReference type="PROSITE" id="PS50931"/>
    </source>
</evidence>
<dbReference type="SUPFAM" id="SSF46785">
    <property type="entry name" value="Winged helix' DNA-binding domain"/>
    <property type="match status" value="1"/>
</dbReference>